<dbReference type="InterPro" id="IPR020904">
    <property type="entry name" value="Sc_DH/Rdtase_CS"/>
</dbReference>
<dbReference type="PROSITE" id="PS00061">
    <property type="entry name" value="ADH_SHORT"/>
    <property type="match status" value="1"/>
</dbReference>
<dbReference type="InterPro" id="IPR052184">
    <property type="entry name" value="SDR_enzymes"/>
</dbReference>
<name>A0AAD7CEV9_9AGAR</name>
<keyword evidence="3" id="KW-1185">Reference proteome</keyword>
<accession>A0AAD7CEV9</accession>
<gene>
    <name evidence="2" type="ORF">FB45DRAFT_860327</name>
</gene>
<reference evidence="2" key="1">
    <citation type="submission" date="2023-03" db="EMBL/GenBank/DDBJ databases">
        <title>Massive genome expansion in bonnet fungi (Mycena s.s.) driven by repeated elements and novel gene families across ecological guilds.</title>
        <authorList>
            <consortium name="Lawrence Berkeley National Laboratory"/>
            <person name="Harder C.B."/>
            <person name="Miyauchi S."/>
            <person name="Viragh M."/>
            <person name="Kuo A."/>
            <person name="Thoen E."/>
            <person name="Andreopoulos B."/>
            <person name="Lu D."/>
            <person name="Skrede I."/>
            <person name="Drula E."/>
            <person name="Henrissat B."/>
            <person name="Morin E."/>
            <person name="Kohler A."/>
            <person name="Barry K."/>
            <person name="LaButti K."/>
            <person name="Morin E."/>
            <person name="Salamov A."/>
            <person name="Lipzen A."/>
            <person name="Mereny Z."/>
            <person name="Hegedus B."/>
            <person name="Baldrian P."/>
            <person name="Stursova M."/>
            <person name="Weitz H."/>
            <person name="Taylor A."/>
            <person name="Grigoriev I.V."/>
            <person name="Nagy L.G."/>
            <person name="Martin F."/>
            <person name="Kauserud H."/>
        </authorList>
    </citation>
    <scope>NUCLEOTIDE SEQUENCE</scope>
    <source>
        <strain evidence="2">9284</strain>
    </source>
</reference>
<dbReference type="PANTHER" id="PTHR45458:SF3">
    <property type="entry name" value="CHAIN DEHYDROGENASE (ATSC), PUTATIVE-RELATED"/>
    <property type="match status" value="1"/>
</dbReference>
<dbReference type="InterPro" id="IPR036291">
    <property type="entry name" value="NAD(P)-bd_dom_sf"/>
</dbReference>
<proteinExistence type="predicted"/>
<keyword evidence="1" id="KW-0521">NADP</keyword>
<dbReference type="EMBL" id="JARKIF010000002">
    <property type="protein sequence ID" value="KAJ7646928.1"/>
    <property type="molecule type" value="Genomic_DNA"/>
</dbReference>
<dbReference type="Proteomes" id="UP001221142">
    <property type="component" value="Unassembled WGS sequence"/>
</dbReference>
<protein>
    <recommendedName>
        <fullName evidence="4">NAD(P)-binding protein</fullName>
    </recommendedName>
</protein>
<comment type="caution">
    <text evidence="2">The sequence shown here is derived from an EMBL/GenBank/DDBJ whole genome shotgun (WGS) entry which is preliminary data.</text>
</comment>
<dbReference type="Gene3D" id="3.40.50.720">
    <property type="entry name" value="NAD(P)-binding Rossmann-like Domain"/>
    <property type="match status" value="1"/>
</dbReference>
<dbReference type="AlphaFoldDB" id="A0AAD7CEV9"/>
<evidence type="ECO:0008006" key="4">
    <source>
        <dbReference type="Google" id="ProtNLM"/>
    </source>
</evidence>
<organism evidence="2 3">
    <name type="scientific">Roridomyces roridus</name>
    <dbReference type="NCBI Taxonomy" id="1738132"/>
    <lineage>
        <taxon>Eukaryota</taxon>
        <taxon>Fungi</taxon>
        <taxon>Dikarya</taxon>
        <taxon>Basidiomycota</taxon>
        <taxon>Agaricomycotina</taxon>
        <taxon>Agaricomycetes</taxon>
        <taxon>Agaricomycetidae</taxon>
        <taxon>Agaricales</taxon>
        <taxon>Marasmiineae</taxon>
        <taxon>Mycenaceae</taxon>
        <taxon>Roridomyces</taxon>
    </lineage>
</organism>
<sequence length="267" mass="28536">MSSYVITGAARGIGPCVLAFVAQLSTEPNNTIFALVRSKSAASHLESLPGKNITIIEADITDSKAVEAATQQVSALTGGKLDYLINNAAMLRVGGPGLTDFSRSSSPEDLEKELMDHFRVNTVGTVHCTNAFLPLLRQGSAKKVVVLSTGGADLDLVLKANMSKSAAYAISKAAVNMVVAKYAAEFKQEGFVFLTLSPGYVDTSATATEKIDEEAIKALTKKATKVLSNFTALTPEESVKMQLEVIYKWKVEDSGAFVSHHGNKEWM</sequence>
<dbReference type="PANTHER" id="PTHR45458">
    <property type="entry name" value="SHORT-CHAIN DEHYDROGENASE/REDUCTASE SDR"/>
    <property type="match status" value="1"/>
</dbReference>
<evidence type="ECO:0000256" key="1">
    <source>
        <dbReference type="ARBA" id="ARBA00022857"/>
    </source>
</evidence>
<dbReference type="CDD" id="cd05325">
    <property type="entry name" value="carb_red_sniffer_like_SDR_c"/>
    <property type="match status" value="1"/>
</dbReference>
<dbReference type="PRINTS" id="PR00081">
    <property type="entry name" value="GDHRDH"/>
</dbReference>
<dbReference type="GO" id="GO:0016616">
    <property type="term" value="F:oxidoreductase activity, acting on the CH-OH group of donors, NAD or NADP as acceptor"/>
    <property type="evidence" value="ECO:0007669"/>
    <property type="project" value="TreeGrafter"/>
</dbReference>
<evidence type="ECO:0000313" key="3">
    <source>
        <dbReference type="Proteomes" id="UP001221142"/>
    </source>
</evidence>
<dbReference type="Pfam" id="PF00106">
    <property type="entry name" value="adh_short"/>
    <property type="match status" value="1"/>
</dbReference>
<dbReference type="InterPro" id="IPR002347">
    <property type="entry name" value="SDR_fam"/>
</dbReference>
<evidence type="ECO:0000313" key="2">
    <source>
        <dbReference type="EMBL" id="KAJ7646928.1"/>
    </source>
</evidence>
<dbReference type="SUPFAM" id="SSF51735">
    <property type="entry name" value="NAD(P)-binding Rossmann-fold domains"/>
    <property type="match status" value="1"/>
</dbReference>